<feature type="compositionally biased region" description="Low complexity" evidence="17">
    <location>
        <begin position="661"/>
        <end position="711"/>
    </location>
</feature>
<keyword evidence="21" id="KW-1185">Reference proteome</keyword>
<gene>
    <name evidence="20" type="primary">CHT2</name>
    <name evidence="20" type="ORF">OHC33_008791</name>
</gene>
<evidence type="ECO:0000256" key="15">
    <source>
        <dbReference type="ARBA" id="ARBA00023326"/>
    </source>
</evidence>
<evidence type="ECO:0000256" key="1">
    <source>
        <dbReference type="ARBA" id="ARBA00000822"/>
    </source>
</evidence>
<comment type="caution">
    <text evidence="20">The sequence shown here is derived from an EMBL/GenBank/DDBJ whole genome shotgun (WGS) entry which is preliminary data.</text>
</comment>
<dbReference type="Gene3D" id="3.20.20.80">
    <property type="entry name" value="Glycosidases"/>
    <property type="match status" value="1"/>
</dbReference>
<evidence type="ECO:0000256" key="3">
    <source>
        <dbReference type="ARBA" id="ARBA00012729"/>
    </source>
</evidence>
<dbReference type="GO" id="GO:0008061">
    <property type="term" value="F:chitin binding"/>
    <property type="evidence" value="ECO:0007669"/>
    <property type="project" value="UniProtKB-KW"/>
</dbReference>
<keyword evidence="15" id="KW-0624">Polysaccharide degradation</keyword>
<dbReference type="PROSITE" id="PS51910">
    <property type="entry name" value="GH18_2"/>
    <property type="match status" value="1"/>
</dbReference>
<evidence type="ECO:0000256" key="9">
    <source>
        <dbReference type="ARBA" id="ARBA00023024"/>
    </source>
</evidence>
<evidence type="ECO:0000256" key="11">
    <source>
        <dbReference type="ARBA" id="ARBA00023180"/>
    </source>
</evidence>
<keyword evidence="8 20" id="KW-0378">Hydrolase</keyword>
<feature type="chain" id="PRO_5043028594" description="chitinase" evidence="18">
    <location>
        <begin position="22"/>
        <end position="948"/>
    </location>
</feature>
<keyword evidence="4" id="KW-1003">Cell membrane</keyword>
<dbReference type="InterPro" id="IPR045321">
    <property type="entry name" value="Cts1-like"/>
</dbReference>
<organism evidence="20 21">
    <name type="scientific">Knufia fluminis</name>
    <dbReference type="NCBI Taxonomy" id="191047"/>
    <lineage>
        <taxon>Eukaryota</taxon>
        <taxon>Fungi</taxon>
        <taxon>Dikarya</taxon>
        <taxon>Ascomycota</taxon>
        <taxon>Pezizomycotina</taxon>
        <taxon>Eurotiomycetes</taxon>
        <taxon>Chaetothyriomycetidae</taxon>
        <taxon>Chaetothyriales</taxon>
        <taxon>Trichomeriaceae</taxon>
        <taxon>Knufia</taxon>
    </lineage>
</organism>
<feature type="compositionally biased region" description="Low complexity" evidence="17">
    <location>
        <begin position="363"/>
        <end position="628"/>
    </location>
</feature>
<keyword evidence="5" id="KW-0336">GPI-anchor</keyword>
<dbReference type="PANTHER" id="PTHR45708:SF47">
    <property type="entry name" value="ENDOCHITINASE A"/>
    <property type="match status" value="1"/>
</dbReference>
<dbReference type="InterPro" id="IPR001579">
    <property type="entry name" value="Glyco_hydro_18_chit_AS"/>
</dbReference>
<dbReference type="InterPro" id="IPR001223">
    <property type="entry name" value="Glyco_hydro18_cat"/>
</dbReference>
<evidence type="ECO:0000256" key="12">
    <source>
        <dbReference type="ARBA" id="ARBA00023277"/>
    </source>
</evidence>
<evidence type="ECO:0000256" key="8">
    <source>
        <dbReference type="ARBA" id="ARBA00022801"/>
    </source>
</evidence>
<evidence type="ECO:0000256" key="14">
    <source>
        <dbReference type="ARBA" id="ARBA00023295"/>
    </source>
</evidence>
<keyword evidence="7 18" id="KW-0732">Signal</keyword>
<dbReference type="SUPFAM" id="SSF51445">
    <property type="entry name" value="(Trans)glycosidases"/>
    <property type="match status" value="1"/>
</dbReference>
<dbReference type="GO" id="GO:0005886">
    <property type="term" value="C:plasma membrane"/>
    <property type="evidence" value="ECO:0007669"/>
    <property type="project" value="UniProtKB-SubCell"/>
</dbReference>
<evidence type="ECO:0000256" key="4">
    <source>
        <dbReference type="ARBA" id="ARBA00022475"/>
    </source>
</evidence>
<accession>A0AAN8I585</accession>
<dbReference type="GO" id="GO:0098552">
    <property type="term" value="C:side of membrane"/>
    <property type="evidence" value="ECO:0007669"/>
    <property type="project" value="UniProtKB-KW"/>
</dbReference>
<keyword evidence="6" id="KW-0147">Chitin-binding</keyword>
<evidence type="ECO:0000256" key="6">
    <source>
        <dbReference type="ARBA" id="ARBA00022669"/>
    </source>
</evidence>
<dbReference type="CDD" id="cd02877">
    <property type="entry name" value="GH18_hevamine_XipI_class_III"/>
    <property type="match status" value="1"/>
</dbReference>
<feature type="region of interest" description="Disordered" evidence="17">
    <location>
        <begin position="363"/>
        <end position="728"/>
    </location>
</feature>
<proteinExistence type="inferred from homology"/>
<dbReference type="GO" id="GO:0005576">
    <property type="term" value="C:extracellular region"/>
    <property type="evidence" value="ECO:0007669"/>
    <property type="project" value="TreeGrafter"/>
</dbReference>
<dbReference type="GO" id="GO:0006032">
    <property type="term" value="P:chitin catabolic process"/>
    <property type="evidence" value="ECO:0007669"/>
    <property type="project" value="UniProtKB-KW"/>
</dbReference>
<dbReference type="InterPro" id="IPR017853">
    <property type="entry name" value="GH"/>
</dbReference>
<reference evidence="20 21" key="1">
    <citation type="submission" date="2022-12" db="EMBL/GenBank/DDBJ databases">
        <title>Genomic features and morphological characterization of a novel Knufia sp. strain isolated from spacecraft assembly facility.</title>
        <authorList>
            <person name="Teixeira M."/>
            <person name="Chander A.M."/>
            <person name="Stajich J.E."/>
            <person name="Venkateswaran K."/>
        </authorList>
    </citation>
    <scope>NUCLEOTIDE SEQUENCE [LARGE SCALE GENOMIC DNA]</scope>
    <source>
        <strain evidence="20 21">FJI-L2-BK-P2</strain>
    </source>
</reference>
<evidence type="ECO:0000313" key="20">
    <source>
        <dbReference type="EMBL" id="KAK5950076.1"/>
    </source>
</evidence>
<feature type="compositionally biased region" description="Polar residues" evidence="17">
    <location>
        <begin position="712"/>
        <end position="721"/>
    </location>
</feature>
<dbReference type="GO" id="GO:0000272">
    <property type="term" value="P:polysaccharide catabolic process"/>
    <property type="evidence" value="ECO:0007669"/>
    <property type="project" value="UniProtKB-KW"/>
</dbReference>
<dbReference type="AlphaFoldDB" id="A0AAN8I585"/>
<dbReference type="PROSITE" id="PS01095">
    <property type="entry name" value="GH18_1"/>
    <property type="match status" value="1"/>
</dbReference>
<evidence type="ECO:0000259" key="19">
    <source>
        <dbReference type="PROSITE" id="PS51910"/>
    </source>
</evidence>
<dbReference type="GO" id="GO:0008843">
    <property type="term" value="F:endochitinase activity"/>
    <property type="evidence" value="ECO:0007669"/>
    <property type="project" value="UniProtKB-EC"/>
</dbReference>
<feature type="domain" description="GH18" evidence="19">
    <location>
        <begin position="35"/>
        <end position="345"/>
    </location>
</feature>
<dbReference type="InterPro" id="IPR050542">
    <property type="entry name" value="Glycosyl_Hydrlase18_Chitinase"/>
</dbReference>
<evidence type="ECO:0000256" key="13">
    <source>
        <dbReference type="ARBA" id="ARBA00023288"/>
    </source>
</evidence>
<evidence type="ECO:0000313" key="21">
    <source>
        <dbReference type="Proteomes" id="UP001316803"/>
    </source>
</evidence>
<evidence type="ECO:0000256" key="18">
    <source>
        <dbReference type="SAM" id="SignalP"/>
    </source>
</evidence>
<protein>
    <recommendedName>
        <fullName evidence="3">chitinase</fullName>
        <ecNumber evidence="3">3.2.1.14</ecNumber>
    </recommendedName>
</protein>
<keyword evidence="9" id="KW-0146">Chitin degradation</keyword>
<dbReference type="EC" id="3.2.1.14" evidence="3"/>
<evidence type="ECO:0000256" key="17">
    <source>
        <dbReference type="SAM" id="MobiDB-lite"/>
    </source>
</evidence>
<evidence type="ECO:0000256" key="10">
    <source>
        <dbReference type="ARBA" id="ARBA00023136"/>
    </source>
</evidence>
<evidence type="ECO:0000256" key="5">
    <source>
        <dbReference type="ARBA" id="ARBA00022622"/>
    </source>
</evidence>
<evidence type="ECO:0000256" key="16">
    <source>
        <dbReference type="ARBA" id="ARBA00025727"/>
    </source>
</evidence>
<comment type="catalytic activity">
    <reaction evidence="1">
        <text>Random endo-hydrolysis of N-acetyl-beta-D-glucosaminide (1-&gt;4)-beta-linkages in chitin and chitodextrins.</text>
        <dbReference type="EC" id="3.2.1.14"/>
    </reaction>
</comment>
<feature type="signal peptide" evidence="18">
    <location>
        <begin position="1"/>
        <end position="21"/>
    </location>
</feature>
<name>A0AAN8I585_9EURO</name>
<comment type="subcellular location">
    <subcellularLocation>
        <location evidence="2">Cell membrane</location>
        <topology evidence="2">Lipid-anchor</topology>
        <topology evidence="2">GPI-anchor</topology>
    </subcellularLocation>
</comment>
<keyword evidence="12" id="KW-0119">Carbohydrate metabolism</keyword>
<dbReference type="EMBL" id="JAKLMC020000029">
    <property type="protein sequence ID" value="KAK5950076.1"/>
    <property type="molecule type" value="Genomic_DNA"/>
</dbReference>
<dbReference type="PANTHER" id="PTHR45708">
    <property type="entry name" value="ENDOCHITINASE"/>
    <property type="match status" value="1"/>
</dbReference>
<evidence type="ECO:0000256" key="2">
    <source>
        <dbReference type="ARBA" id="ARBA00004609"/>
    </source>
</evidence>
<comment type="similarity">
    <text evidence="16">Belongs to the glycosyl hydrolase 18 family. Chitinase class III subfamily.</text>
</comment>
<keyword evidence="13" id="KW-0449">Lipoprotein</keyword>
<keyword evidence="11" id="KW-0325">Glycoprotein</keyword>
<sequence length="948" mass="97088">MRSFIATASLLATTLTSVASAIPLRSSAVKRDRSAQIAVYYGQGDGQPRLNEFCDDPNIDIIPIGFVNGWPKKPGNGGWPSADFGNQCGGTEMEGTKMFQSCFQLVEDVAYCHSKGKKVLISIGGHADSTQVLANDADGEEFADYMWHMFGPKPDGWTGPRPFGDSIVDGFDFDVEANGNVGYGAMAKKLRENMAKDDPSGKYLLTAAPQCPTPDAQLSDAISKADFDYLFIQFYNTKWCSARAGLDHSYGVEQNGGKPTDIGFSAWVDWVAQNAAGSPSLFVGLPGSTTALKDASMYLNPTEAQTILNKYHSNPSFGGVMIWEATAAMNNNNFVGSMKKALNQCECGKDSCEIVTTTTTTTTTVPTTTTTTTTVPTTTTTTTTVPTTTTTTVPTTTVPTTTATPSTSSSTSSSTTKTSESTTTTSAIVSSTTSSESTSSATTTSTSSSIMTTSTTESTTSTTTHSHSIGSTATTSETSSVPTTTSESSTSTTTHDHTTSSVESSTTTSETSSVHTTTSESTTISTTHGHTTSLIESSTTTSETSSPVPTTSSATHDHSTSSVGSSTTSKSSSVSSTSTFSHSHGSSTVSETTSATETTTMTHSGHESSTTASSSSSVDATTSSVSHTWGPWSSTSASSQTVDPISSASSSSPEHTWAPWSTTSSKPVDPTSSTSSSVEQTWAQWSTTSSSSQPVDPTTSSSSSAEHTWAPWSTTSSKPVQSTSSASSFSSSSSLIEQTWVPWSTTSSKPVDPASSTTWAPWSATPSGVYVTSTTTVYTDVCPTGFTRVTATITATVTVTDIVNQPTGKNAAWPTGSAGVPTGFYATTIVCSTGCAATPITVTVTIPVPTGAITKTIVPTAATPVAGSGKEVSGAAASTPVEAVSGKPTGVASGTGSGSAWSTGSPIAGSGNLNGVKAFTGAAAADQAPATLFSVAVCVLLAAAGLVL</sequence>
<dbReference type="Proteomes" id="UP001316803">
    <property type="component" value="Unassembled WGS sequence"/>
</dbReference>
<evidence type="ECO:0000256" key="7">
    <source>
        <dbReference type="ARBA" id="ARBA00022729"/>
    </source>
</evidence>
<feature type="compositionally biased region" description="Polar residues" evidence="17">
    <location>
        <begin position="631"/>
        <end position="644"/>
    </location>
</feature>
<keyword evidence="14 20" id="KW-0326">Glycosidase</keyword>
<keyword evidence="10" id="KW-0472">Membrane</keyword>